<keyword evidence="2" id="KW-0472">Membrane</keyword>
<keyword evidence="2" id="KW-0812">Transmembrane</keyword>
<dbReference type="Proteomes" id="UP001595859">
    <property type="component" value="Unassembled WGS sequence"/>
</dbReference>
<feature type="transmembrane region" description="Helical" evidence="2">
    <location>
        <begin position="192"/>
        <end position="213"/>
    </location>
</feature>
<proteinExistence type="predicted"/>
<evidence type="ECO:0000256" key="2">
    <source>
        <dbReference type="SAM" id="Phobius"/>
    </source>
</evidence>
<evidence type="ECO:0000313" key="4">
    <source>
        <dbReference type="Proteomes" id="UP001595859"/>
    </source>
</evidence>
<evidence type="ECO:0000313" key="3">
    <source>
        <dbReference type="EMBL" id="MFC4858631.1"/>
    </source>
</evidence>
<gene>
    <name evidence="3" type="ORF">ACFPCV_34470</name>
</gene>
<keyword evidence="2" id="KW-1133">Transmembrane helix</keyword>
<organism evidence="3 4">
    <name type="scientific">Actinophytocola glycyrrhizae</name>
    <dbReference type="NCBI Taxonomy" id="2044873"/>
    <lineage>
        <taxon>Bacteria</taxon>
        <taxon>Bacillati</taxon>
        <taxon>Actinomycetota</taxon>
        <taxon>Actinomycetes</taxon>
        <taxon>Pseudonocardiales</taxon>
        <taxon>Pseudonocardiaceae</taxon>
    </lineage>
</organism>
<protein>
    <recommendedName>
        <fullName evidence="5">LPXTG-motif cell wall-anchored protein</fullName>
    </recommendedName>
</protein>
<evidence type="ECO:0008006" key="5">
    <source>
        <dbReference type="Google" id="ProtNLM"/>
    </source>
</evidence>
<dbReference type="RefSeq" id="WP_378061230.1">
    <property type="nucleotide sequence ID" value="NZ_JBHSIS010000023.1"/>
</dbReference>
<feature type="compositionally biased region" description="Low complexity" evidence="1">
    <location>
        <begin position="165"/>
        <end position="178"/>
    </location>
</feature>
<accession>A0ABV9SGZ8</accession>
<feature type="region of interest" description="Disordered" evidence="1">
    <location>
        <begin position="135"/>
        <end position="178"/>
    </location>
</feature>
<name>A0ABV9SGZ8_9PSEU</name>
<feature type="compositionally biased region" description="Low complexity" evidence="1">
    <location>
        <begin position="135"/>
        <end position="157"/>
    </location>
</feature>
<keyword evidence="4" id="KW-1185">Reference proteome</keyword>
<comment type="caution">
    <text evidence="3">The sequence shown here is derived from an EMBL/GenBank/DDBJ whole genome shotgun (WGS) entry which is preliminary data.</text>
</comment>
<reference evidence="4" key="1">
    <citation type="journal article" date="2019" name="Int. J. Syst. Evol. Microbiol.">
        <title>The Global Catalogue of Microorganisms (GCM) 10K type strain sequencing project: providing services to taxonomists for standard genome sequencing and annotation.</title>
        <authorList>
            <consortium name="The Broad Institute Genomics Platform"/>
            <consortium name="The Broad Institute Genome Sequencing Center for Infectious Disease"/>
            <person name="Wu L."/>
            <person name="Ma J."/>
        </authorList>
    </citation>
    <scope>NUCLEOTIDE SEQUENCE [LARGE SCALE GENOMIC DNA]</scope>
    <source>
        <strain evidence="4">ZS-22-S1</strain>
    </source>
</reference>
<dbReference type="EMBL" id="JBHSIS010000023">
    <property type="protein sequence ID" value="MFC4858631.1"/>
    <property type="molecule type" value="Genomic_DNA"/>
</dbReference>
<sequence length="219" mass="22920">MAVNSTPRRRFGVALGVVLATVSTGLIGFAGTAGAHTNKSSAECVGDTTTLTVDLTAYNNKKDKKPNKVKITDNGEVLHEGKFGVEYQEEFKVPGNVKHTFTIDVVAWDDPVEEDNKKNWSFTEEHVVEACVEVTEPPTETETTPPTETTTTTTTEAPAPPSSEAPPVSTTAPVTTTTEAPEEALAATGASVALPLGIGGVLLAGGVAALFVVRRRGKA</sequence>
<evidence type="ECO:0000256" key="1">
    <source>
        <dbReference type="SAM" id="MobiDB-lite"/>
    </source>
</evidence>